<evidence type="ECO:0000256" key="4">
    <source>
        <dbReference type="ARBA" id="ARBA00022777"/>
    </source>
</evidence>
<name>A0A5D6WRK9_9FIRM</name>
<evidence type="ECO:0000256" key="5">
    <source>
        <dbReference type="ARBA" id="ARBA00023012"/>
    </source>
</evidence>
<dbReference type="SMART" id="SM00448">
    <property type="entry name" value="REC"/>
    <property type="match status" value="1"/>
</dbReference>
<protein>
    <recommendedName>
        <fullName evidence="2">histidine kinase</fullName>
        <ecNumber evidence="2">2.7.13.3</ecNumber>
    </recommendedName>
</protein>
<dbReference type="AlphaFoldDB" id="A0A5D6WRK9"/>
<evidence type="ECO:0000256" key="1">
    <source>
        <dbReference type="ARBA" id="ARBA00000085"/>
    </source>
</evidence>
<comment type="catalytic activity">
    <reaction evidence="1">
        <text>ATP + protein L-histidine = ADP + protein N-phospho-L-histidine.</text>
        <dbReference type="EC" id="2.7.13.3"/>
    </reaction>
</comment>
<dbReference type="SUPFAM" id="SSF52172">
    <property type="entry name" value="CheY-like"/>
    <property type="match status" value="1"/>
</dbReference>
<proteinExistence type="predicted"/>
<keyword evidence="7" id="KW-0175">Coiled coil</keyword>
<dbReference type="Gene3D" id="3.30.565.10">
    <property type="entry name" value="Histidine kinase-like ATPase, C-terminal domain"/>
    <property type="match status" value="1"/>
</dbReference>
<dbReference type="InterPro" id="IPR003661">
    <property type="entry name" value="HisK_dim/P_dom"/>
</dbReference>
<dbReference type="Gene3D" id="3.40.50.2300">
    <property type="match status" value="1"/>
</dbReference>
<dbReference type="Proteomes" id="UP000322783">
    <property type="component" value="Unassembled WGS sequence"/>
</dbReference>
<dbReference type="Pfam" id="PF00072">
    <property type="entry name" value="Response_reg"/>
    <property type="match status" value="1"/>
</dbReference>
<dbReference type="InterPro" id="IPR005467">
    <property type="entry name" value="His_kinase_dom"/>
</dbReference>
<dbReference type="InterPro" id="IPR004358">
    <property type="entry name" value="Sig_transdc_His_kin-like_C"/>
</dbReference>
<dbReference type="SMART" id="SM00388">
    <property type="entry name" value="HisKA"/>
    <property type="match status" value="1"/>
</dbReference>
<dbReference type="SUPFAM" id="SSF47384">
    <property type="entry name" value="Homodimeric domain of signal transducing histidine kinase"/>
    <property type="match status" value="1"/>
</dbReference>
<dbReference type="GO" id="GO:0000155">
    <property type="term" value="F:phosphorelay sensor kinase activity"/>
    <property type="evidence" value="ECO:0007669"/>
    <property type="project" value="InterPro"/>
</dbReference>
<keyword evidence="4" id="KW-0418">Kinase</keyword>
<evidence type="ECO:0000256" key="6">
    <source>
        <dbReference type="PROSITE-ProRule" id="PRU00169"/>
    </source>
</evidence>
<feature type="domain" description="Response regulatory" evidence="9">
    <location>
        <begin position="596"/>
        <end position="717"/>
    </location>
</feature>
<dbReference type="SMART" id="SM00387">
    <property type="entry name" value="HATPase_c"/>
    <property type="match status" value="1"/>
</dbReference>
<dbReference type="EMBL" id="VTOZ01000007">
    <property type="protein sequence ID" value="TYZ29578.1"/>
    <property type="molecule type" value="Genomic_DNA"/>
</dbReference>
<feature type="modified residue" description="4-aspartylphosphate" evidence="6">
    <location>
        <position position="648"/>
    </location>
</feature>
<comment type="caution">
    <text evidence="10">The sequence shown here is derived from an EMBL/GenBank/DDBJ whole genome shotgun (WGS) entry which is preliminary data.</text>
</comment>
<dbReference type="InterPro" id="IPR001789">
    <property type="entry name" value="Sig_transdc_resp-reg_receiver"/>
</dbReference>
<dbReference type="PROSITE" id="PS50110">
    <property type="entry name" value="RESPONSE_REGULATORY"/>
    <property type="match status" value="1"/>
</dbReference>
<dbReference type="InterPro" id="IPR036097">
    <property type="entry name" value="HisK_dim/P_sf"/>
</dbReference>
<dbReference type="InterPro" id="IPR036890">
    <property type="entry name" value="HATPase_C_sf"/>
</dbReference>
<evidence type="ECO:0000259" key="8">
    <source>
        <dbReference type="PROSITE" id="PS50109"/>
    </source>
</evidence>
<evidence type="ECO:0000256" key="2">
    <source>
        <dbReference type="ARBA" id="ARBA00012438"/>
    </source>
</evidence>
<organism evidence="10 11">
    <name type="scientific">Selenomonas caprae</name>
    <dbReference type="NCBI Taxonomy" id="2606905"/>
    <lineage>
        <taxon>Bacteria</taxon>
        <taxon>Bacillati</taxon>
        <taxon>Bacillota</taxon>
        <taxon>Negativicutes</taxon>
        <taxon>Selenomonadales</taxon>
        <taxon>Selenomonadaceae</taxon>
        <taxon>Selenomonas</taxon>
    </lineage>
</organism>
<sequence length="718" mass="80865">MEIRSIEMNDITKEKGQPAWQKSVGAVLALSDDYTSVYCVNMQDGAMTAFTTQDVFRQAMDRQDTEALTYAEALTCYAERQVYPLDRLRVRAVASLAYVSKMLKDQRTYSISFSLYVDKEIHFAEMKFVRLEEKDGKLVSVVLGIRENDERIGGTLVHQHIIKEVDAIYFCDLNQDILRVYKRPQMVPLPDGRLTTSYSSVMKRLLPLVSSDQRTMMQNLADPQFVKDYIADEESREFVYELPDYEKPWRRAFFQVYDRGEDGKASRIILSIAPIDYNRAKEFELAKRLEHQREKLAKQHEQLELALQQANTANQAKTHFLTNMSHDIRTPMNAIMGYTALAAAHLQDTECVRNYLNKISTASDHLLSIINDVLDMSRIESGKMALNVSENSFADIVQELTYILQPDMDARQLTFCVDTERIANERIWCDRLRLNQVLLNCLSNAVKFTEPGGTVALEIAQDKQAPNGYGSFTFVIRDTGIGMAPEFVAHIFEPFTRERTSTQSRVQGTGLGMAIVKNLVDMMGGDISVWSEPGTGTEITINLLLKLTAVTGQAGIAGHLQQVEEMLAGDAGQAKKSGTSLEHSSTVLQQQDLRGNILLVEDNEINAEIVYALLENTDIKIDLAENGAIAVDKIKAAPEGGYDLVLMDLQMPVMNGLDASRAIRRLPSKWTQDIPILAMTANAFDEDRKAAMESGMNDYILKPIDLPNLFEKLHEYLD</sequence>
<dbReference type="Pfam" id="PF00512">
    <property type="entry name" value="HisKA"/>
    <property type="match status" value="1"/>
</dbReference>
<dbReference type="PRINTS" id="PR00344">
    <property type="entry name" value="BCTRLSENSOR"/>
</dbReference>
<gene>
    <name evidence="10" type="ORF">FZ041_04675</name>
</gene>
<reference evidence="10 11" key="1">
    <citation type="submission" date="2019-08" db="EMBL/GenBank/DDBJ databases">
        <title>Selenomonas sp. mPRGC5 and Selenomonas sp. mPRGC8 isolated from ruminal fluid of dairy goat (Capra hircus).</title>
        <authorList>
            <person name="Poothong S."/>
            <person name="Nuengjamnong C."/>
            <person name="Tanasupawat S."/>
        </authorList>
    </citation>
    <scope>NUCLEOTIDE SEQUENCE [LARGE SCALE GENOMIC DNA]</scope>
    <source>
        <strain evidence="11">mPRGC8</strain>
    </source>
</reference>
<evidence type="ECO:0000313" key="11">
    <source>
        <dbReference type="Proteomes" id="UP000322783"/>
    </source>
</evidence>
<dbReference type="PANTHER" id="PTHR45339:SF1">
    <property type="entry name" value="HYBRID SIGNAL TRANSDUCTION HISTIDINE KINASE J"/>
    <property type="match status" value="1"/>
</dbReference>
<keyword evidence="4" id="KW-0808">Transferase</keyword>
<dbReference type="CDD" id="cd00082">
    <property type="entry name" value="HisKA"/>
    <property type="match status" value="1"/>
</dbReference>
<keyword evidence="11" id="KW-1185">Reference proteome</keyword>
<dbReference type="EC" id="2.7.13.3" evidence="2"/>
<dbReference type="InterPro" id="IPR003594">
    <property type="entry name" value="HATPase_dom"/>
</dbReference>
<evidence type="ECO:0000259" key="9">
    <source>
        <dbReference type="PROSITE" id="PS50110"/>
    </source>
</evidence>
<evidence type="ECO:0000256" key="7">
    <source>
        <dbReference type="SAM" id="Coils"/>
    </source>
</evidence>
<evidence type="ECO:0000256" key="3">
    <source>
        <dbReference type="ARBA" id="ARBA00022553"/>
    </source>
</evidence>
<dbReference type="PROSITE" id="PS50109">
    <property type="entry name" value="HIS_KIN"/>
    <property type="match status" value="1"/>
</dbReference>
<accession>A0A5D6WRK9</accession>
<keyword evidence="5" id="KW-0902">Two-component regulatory system</keyword>
<keyword evidence="3 6" id="KW-0597">Phosphoprotein</keyword>
<feature type="domain" description="Histidine kinase" evidence="8">
    <location>
        <begin position="323"/>
        <end position="547"/>
    </location>
</feature>
<dbReference type="InterPro" id="IPR011006">
    <property type="entry name" value="CheY-like_superfamily"/>
</dbReference>
<dbReference type="SUPFAM" id="SSF55874">
    <property type="entry name" value="ATPase domain of HSP90 chaperone/DNA topoisomerase II/histidine kinase"/>
    <property type="match status" value="1"/>
</dbReference>
<dbReference type="Gene3D" id="1.10.287.130">
    <property type="match status" value="1"/>
</dbReference>
<evidence type="ECO:0000313" key="10">
    <source>
        <dbReference type="EMBL" id="TYZ29578.1"/>
    </source>
</evidence>
<feature type="coiled-coil region" evidence="7">
    <location>
        <begin position="279"/>
        <end position="316"/>
    </location>
</feature>
<dbReference type="Pfam" id="PF02518">
    <property type="entry name" value="HATPase_c"/>
    <property type="match status" value="1"/>
</dbReference>
<dbReference type="CDD" id="cd17546">
    <property type="entry name" value="REC_hyHK_CKI1_RcsC-like"/>
    <property type="match status" value="1"/>
</dbReference>
<dbReference type="PANTHER" id="PTHR45339">
    <property type="entry name" value="HYBRID SIGNAL TRANSDUCTION HISTIDINE KINASE J"/>
    <property type="match status" value="1"/>
</dbReference>